<dbReference type="VEuPathDB" id="FungiDB:PADG_11168"/>
<name>A0A0A0HZG1_PARBD</name>
<reference evidence="1 2" key="1">
    <citation type="journal article" date="2011" name="PLoS Genet.">
        <title>Comparative genomic analysis of human fungal pathogens causing paracoccidioidomycosis.</title>
        <authorList>
            <person name="Desjardins C.A."/>
            <person name="Champion M.D."/>
            <person name="Holder J.W."/>
            <person name="Muszewska A."/>
            <person name="Goldberg J."/>
            <person name="Bailao A.M."/>
            <person name="Brigido M.M."/>
            <person name="Ferreira M.E."/>
            <person name="Garcia A.M."/>
            <person name="Grynberg M."/>
            <person name="Gujja S."/>
            <person name="Heiman D.I."/>
            <person name="Henn M.R."/>
            <person name="Kodira C.D."/>
            <person name="Leon-Narvaez H."/>
            <person name="Longo L.V."/>
            <person name="Ma L.J."/>
            <person name="Malavazi I."/>
            <person name="Matsuo A.L."/>
            <person name="Morais F.V."/>
            <person name="Pereira M."/>
            <person name="Rodriguez-Brito S."/>
            <person name="Sakthikumar S."/>
            <person name="Salem-Izacc S.M."/>
            <person name="Sykes S.M."/>
            <person name="Teixeira M.M."/>
            <person name="Vallejo M.C."/>
            <person name="Walter M.E."/>
            <person name="Yandava C."/>
            <person name="Young S."/>
            <person name="Zeng Q."/>
            <person name="Zucker J."/>
            <person name="Felipe M.S."/>
            <person name="Goldman G.H."/>
            <person name="Haas B.J."/>
            <person name="McEwen J.G."/>
            <person name="Nino-Vega G."/>
            <person name="Puccia R."/>
            <person name="San-Blas G."/>
            <person name="Soares C.M."/>
            <person name="Birren B.W."/>
            <person name="Cuomo C.A."/>
        </authorList>
    </citation>
    <scope>NUCLEOTIDE SEQUENCE [LARGE SCALE GENOMIC DNA]</scope>
    <source>
        <strain evidence="1 2">Pb18</strain>
    </source>
</reference>
<protein>
    <submittedName>
        <fullName evidence="1">Uncharacterized protein</fullName>
    </submittedName>
</protein>
<evidence type="ECO:0000313" key="2">
    <source>
        <dbReference type="Proteomes" id="UP000001628"/>
    </source>
</evidence>
<dbReference type="GeneID" id="22587065"/>
<keyword evidence="2" id="KW-1185">Reference proteome</keyword>
<organism evidence="1 2">
    <name type="scientific">Paracoccidioides brasiliensis (strain Pb18)</name>
    <dbReference type="NCBI Taxonomy" id="502780"/>
    <lineage>
        <taxon>Eukaryota</taxon>
        <taxon>Fungi</taxon>
        <taxon>Dikarya</taxon>
        <taxon>Ascomycota</taxon>
        <taxon>Pezizomycotina</taxon>
        <taxon>Eurotiomycetes</taxon>
        <taxon>Eurotiomycetidae</taxon>
        <taxon>Onygenales</taxon>
        <taxon>Ajellomycetaceae</taxon>
        <taxon>Paracoccidioides</taxon>
    </lineage>
</organism>
<evidence type="ECO:0000313" key="1">
    <source>
        <dbReference type="EMBL" id="KGM92710.1"/>
    </source>
</evidence>
<accession>A0A0A0HZG1</accession>
<dbReference type="KEGG" id="pbn:PADG_11168"/>
<dbReference type="InParanoid" id="A0A0A0HZG1"/>
<dbReference type="AlphaFoldDB" id="A0A0A0HZG1"/>
<dbReference type="HOGENOM" id="CLU_2171799_0_0_1"/>
<dbReference type="Proteomes" id="UP000001628">
    <property type="component" value="Unassembled WGS sequence"/>
</dbReference>
<proteinExistence type="predicted"/>
<dbReference type="RefSeq" id="XP_010756763.1">
    <property type="nucleotide sequence ID" value="XM_010758461.1"/>
</dbReference>
<gene>
    <name evidence="1" type="ORF">PADG_11168</name>
</gene>
<sequence>MSQGWLRFGQSPPDNAAILKAFIDIVLAVESWNVGMRSHVSLLCMVSPRTSASIGKLPPSSAFTYMLPFSASFAPLSSMTTPRVDLPGQNGIRHQLVGPLKIRIRSKRQL</sequence>
<dbReference type="EMBL" id="KN275957">
    <property type="protein sequence ID" value="KGM92710.1"/>
    <property type="molecule type" value="Genomic_DNA"/>
</dbReference>